<dbReference type="PANTHER" id="PTHR42905:SF3">
    <property type="entry name" value="OXALOACETATE DECARBOXYLASE"/>
    <property type="match status" value="1"/>
</dbReference>
<dbReference type="InterPro" id="IPR040442">
    <property type="entry name" value="Pyrv_kinase-like_dom_sf"/>
</dbReference>
<dbReference type="SUPFAM" id="SSF51621">
    <property type="entry name" value="Phosphoenolpyruvate/pyruvate domain"/>
    <property type="match status" value="1"/>
</dbReference>
<dbReference type="OrthoDB" id="9771433at2"/>
<evidence type="ECO:0000313" key="1">
    <source>
        <dbReference type="EMBL" id="TCZ66813.1"/>
    </source>
</evidence>
<sequence length="290" mass="30662">MSSVADRRRAFRAILAGSACIHPASVYDPMSARIAEDLGFELGMFAGSTASLTILGAPDLIAITLTEFAEQCRRICRAVRRLPVLVDADHGYGNALNAMRTVEEVETAGIAGMTLEDTLLPRPHGDGTVTLVSLDEGLGKMRAALAARDDPAFSVIARTGAVAVTGLADAVERTRAYTGTEADALFYTGIRTAAELDAIAAVATKPIILGGVEGPELSDRAYLAARGVRIALQGHQPIQAAQRAVYETMKALREGTPPKGLPGLPQGDLMARATREAKYRRWTGEFLGGT</sequence>
<dbReference type="GO" id="GO:0046421">
    <property type="term" value="F:methylisocitrate lyase activity"/>
    <property type="evidence" value="ECO:0007669"/>
    <property type="project" value="TreeGrafter"/>
</dbReference>
<dbReference type="Pfam" id="PF13714">
    <property type="entry name" value="PEP_mutase"/>
    <property type="match status" value="1"/>
</dbReference>
<dbReference type="CDD" id="cd00377">
    <property type="entry name" value="ICL_PEPM"/>
    <property type="match status" value="1"/>
</dbReference>
<comment type="caution">
    <text evidence="1">The sequence shown here is derived from an EMBL/GenBank/DDBJ whole genome shotgun (WGS) entry which is preliminary data.</text>
</comment>
<dbReference type="InterPro" id="IPR015813">
    <property type="entry name" value="Pyrv/PenolPyrv_kinase-like_dom"/>
</dbReference>
<name>A0A4R4DZJ0_9PROT</name>
<dbReference type="AlphaFoldDB" id="A0A4R4DZJ0"/>
<accession>A0A4R4DZJ0</accession>
<keyword evidence="1" id="KW-0456">Lyase</keyword>
<proteinExistence type="predicted"/>
<keyword evidence="2" id="KW-1185">Reference proteome</keyword>
<dbReference type="GO" id="GO:0019629">
    <property type="term" value="P:propionate catabolic process, 2-methylcitrate cycle"/>
    <property type="evidence" value="ECO:0007669"/>
    <property type="project" value="TreeGrafter"/>
</dbReference>
<evidence type="ECO:0000313" key="2">
    <source>
        <dbReference type="Proteomes" id="UP000295023"/>
    </source>
</evidence>
<dbReference type="InterPro" id="IPR039556">
    <property type="entry name" value="ICL/PEPM"/>
</dbReference>
<dbReference type="RefSeq" id="WP_132283795.1">
    <property type="nucleotide sequence ID" value="NZ_SKBM01000001.1"/>
</dbReference>
<organism evidence="1 2">
    <name type="scientific">Roseicella aquatilis</name>
    <dbReference type="NCBI Taxonomy" id="2527868"/>
    <lineage>
        <taxon>Bacteria</taxon>
        <taxon>Pseudomonadati</taxon>
        <taxon>Pseudomonadota</taxon>
        <taxon>Alphaproteobacteria</taxon>
        <taxon>Acetobacterales</taxon>
        <taxon>Roseomonadaceae</taxon>
        <taxon>Roseicella</taxon>
    </lineage>
</organism>
<reference evidence="1 2" key="1">
    <citation type="submission" date="2019-03" db="EMBL/GenBank/DDBJ databases">
        <title>Paracraurococcus aquatilis NE82 genome sequence.</title>
        <authorList>
            <person name="Zhao Y."/>
            <person name="Du Z."/>
        </authorList>
    </citation>
    <scope>NUCLEOTIDE SEQUENCE [LARGE SCALE GENOMIC DNA]</scope>
    <source>
        <strain evidence="1 2">NE82</strain>
    </source>
</reference>
<dbReference type="EMBL" id="SKBM01000001">
    <property type="protein sequence ID" value="TCZ66813.1"/>
    <property type="molecule type" value="Genomic_DNA"/>
</dbReference>
<dbReference type="Gene3D" id="3.20.20.60">
    <property type="entry name" value="Phosphoenolpyruvate-binding domains"/>
    <property type="match status" value="1"/>
</dbReference>
<protein>
    <submittedName>
        <fullName evidence="1">Isocitrate lyase/PEP mutase family protein</fullName>
    </submittedName>
</protein>
<dbReference type="PANTHER" id="PTHR42905">
    <property type="entry name" value="PHOSPHOENOLPYRUVATE CARBOXYLASE"/>
    <property type="match status" value="1"/>
</dbReference>
<gene>
    <name evidence="1" type="ORF">EXY23_01525</name>
</gene>
<dbReference type="Proteomes" id="UP000295023">
    <property type="component" value="Unassembled WGS sequence"/>
</dbReference>